<dbReference type="OrthoDB" id="1872379at2759"/>
<keyword evidence="4" id="KW-1185">Reference proteome</keyword>
<evidence type="ECO:0000256" key="1">
    <source>
        <dbReference type="PROSITE-ProRule" id="PRU00339"/>
    </source>
</evidence>
<dbReference type="Proteomes" id="UP000825935">
    <property type="component" value="Chromosome 5"/>
</dbReference>
<dbReference type="InterPro" id="IPR052769">
    <property type="entry name" value="TPR_domain_protein"/>
</dbReference>
<feature type="compositionally biased region" description="Acidic residues" evidence="2">
    <location>
        <begin position="46"/>
        <end position="56"/>
    </location>
</feature>
<dbReference type="Pfam" id="PF00515">
    <property type="entry name" value="TPR_1"/>
    <property type="match status" value="1"/>
</dbReference>
<evidence type="ECO:0000313" key="4">
    <source>
        <dbReference type="Proteomes" id="UP000825935"/>
    </source>
</evidence>
<feature type="repeat" description="TPR" evidence="1">
    <location>
        <begin position="168"/>
        <end position="201"/>
    </location>
</feature>
<feature type="compositionally biased region" description="Basic and acidic residues" evidence="2">
    <location>
        <begin position="33"/>
        <end position="45"/>
    </location>
</feature>
<gene>
    <name evidence="3" type="ORF">KP509_05G091000</name>
</gene>
<dbReference type="SUPFAM" id="SSF48452">
    <property type="entry name" value="TPR-like"/>
    <property type="match status" value="1"/>
</dbReference>
<dbReference type="OMA" id="KSAIDDC"/>
<comment type="caution">
    <text evidence="3">The sequence shown here is derived from an EMBL/GenBank/DDBJ whole genome shotgun (WGS) entry which is preliminary data.</text>
</comment>
<name>A0A8T2UNZ6_CERRI</name>
<evidence type="ECO:0008006" key="5">
    <source>
        <dbReference type="Google" id="ProtNLM"/>
    </source>
</evidence>
<dbReference type="PROSITE" id="PS50005">
    <property type="entry name" value="TPR"/>
    <property type="match status" value="2"/>
</dbReference>
<feature type="region of interest" description="Disordered" evidence="2">
    <location>
        <begin position="1"/>
        <end position="71"/>
    </location>
</feature>
<reference evidence="3" key="1">
    <citation type="submission" date="2021-08" db="EMBL/GenBank/DDBJ databases">
        <title>WGS assembly of Ceratopteris richardii.</title>
        <authorList>
            <person name="Marchant D.B."/>
            <person name="Chen G."/>
            <person name="Jenkins J."/>
            <person name="Shu S."/>
            <person name="Leebens-Mack J."/>
            <person name="Grimwood J."/>
            <person name="Schmutz J."/>
            <person name="Soltis P."/>
            <person name="Soltis D."/>
            <person name="Chen Z.-H."/>
        </authorList>
    </citation>
    <scope>NUCLEOTIDE SEQUENCE</scope>
    <source>
        <strain evidence="3">Whitten #5841</strain>
        <tissue evidence="3">Leaf</tissue>
    </source>
</reference>
<dbReference type="Gene3D" id="1.25.40.10">
    <property type="entry name" value="Tetratricopeptide repeat domain"/>
    <property type="match status" value="1"/>
</dbReference>
<dbReference type="Pfam" id="PF13432">
    <property type="entry name" value="TPR_16"/>
    <property type="match status" value="1"/>
</dbReference>
<dbReference type="InterPro" id="IPR011990">
    <property type="entry name" value="TPR-like_helical_dom_sf"/>
</dbReference>
<protein>
    <recommendedName>
        <fullName evidence="5">Tetratricopeptide repeat protein 1</fullName>
    </recommendedName>
</protein>
<dbReference type="AlphaFoldDB" id="A0A8T2UNZ6"/>
<dbReference type="PANTHER" id="PTHR46014:SF1">
    <property type="entry name" value="TETRATRICOPEPTIDE REPEAT PROTEIN 1"/>
    <property type="match status" value="1"/>
</dbReference>
<dbReference type="EMBL" id="CM035410">
    <property type="protein sequence ID" value="KAH7437827.1"/>
    <property type="molecule type" value="Genomic_DNA"/>
</dbReference>
<organism evidence="3 4">
    <name type="scientific">Ceratopteris richardii</name>
    <name type="common">Triangle waterfern</name>
    <dbReference type="NCBI Taxonomy" id="49495"/>
    <lineage>
        <taxon>Eukaryota</taxon>
        <taxon>Viridiplantae</taxon>
        <taxon>Streptophyta</taxon>
        <taxon>Embryophyta</taxon>
        <taxon>Tracheophyta</taxon>
        <taxon>Polypodiopsida</taxon>
        <taxon>Polypodiidae</taxon>
        <taxon>Polypodiales</taxon>
        <taxon>Pteridineae</taxon>
        <taxon>Pteridaceae</taxon>
        <taxon>Parkerioideae</taxon>
        <taxon>Ceratopteris</taxon>
    </lineage>
</organism>
<proteinExistence type="predicted"/>
<feature type="repeat" description="TPR" evidence="1">
    <location>
        <begin position="93"/>
        <end position="126"/>
    </location>
</feature>
<evidence type="ECO:0000313" key="3">
    <source>
        <dbReference type="EMBL" id="KAH7437827.1"/>
    </source>
</evidence>
<evidence type="ECO:0000256" key="2">
    <source>
        <dbReference type="SAM" id="MobiDB-lite"/>
    </source>
</evidence>
<keyword evidence="1" id="KW-0802">TPR repeat</keyword>
<accession>A0A8T2UNZ6</accession>
<dbReference type="SMART" id="SM00028">
    <property type="entry name" value="TPR"/>
    <property type="match status" value="3"/>
</dbReference>
<dbReference type="PANTHER" id="PTHR46014">
    <property type="entry name" value="TETRATRICOPEPTIDE REPEAT PROTEIN 1"/>
    <property type="match status" value="1"/>
</dbReference>
<dbReference type="InterPro" id="IPR019734">
    <property type="entry name" value="TPR_rpt"/>
</dbReference>
<sequence>MVTIELTPDEPSTSSAEVQKKQRSKSAGATDVHSSDSERHSRRDDDDWETASEGEDAEGRPNGATASTSEVLTESFEDALTEEEQKQRALLQANAAKAEGNTLYGAGKYEEALDRYRNALETAPEHDETNEIRSMCHSNSAACFFQMACYKEAVQESTKALELNPTYVKALVRRAQSHEKLDNLDEALADYTKVLELDPGNKQCRANALRLEPIVAERREKLKEEMIGKLKDLGNNILGKFGMSVDNFKAVKDPNTGSYSISFQR</sequence>